<keyword evidence="2" id="KW-1185">Reference proteome</keyword>
<sequence>KEIHRILQSSSKLLKNKDMDRQSWHGQDSRTNALEKIDTIISDHTDDKITSIPEESVIRSYALLPEVDTEIIPK</sequence>
<feature type="non-terminal residue" evidence="1">
    <location>
        <position position="74"/>
    </location>
</feature>
<dbReference type="Proteomes" id="UP000789706">
    <property type="component" value="Unassembled WGS sequence"/>
</dbReference>
<proteinExistence type="predicted"/>
<dbReference type="AlphaFoldDB" id="A0A9N9H0R2"/>
<name>A0A9N9H0R2_9GLOM</name>
<dbReference type="OrthoDB" id="10596257at2759"/>
<accession>A0A9N9H0R2</accession>
<evidence type="ECO:0000313" key="1">
    <source>
        <dbReference type="EMBL" id="CAG8640350.1"/>
    </source>
</evidence>
<protein>
    <submittedName>
        <fullName evidence="1">8672_t:CDS:1</fullName>
    </submittedName>
</protein>
<feature type="non-terminal residue" evidence="1">
    <location>
        <position position="1"/>
    </location>
</feature>
<organism evidence="1 2">
    <name type="scientific">Diversispora eburnea</name>
    <dbReference type="NCBI Taxonomy" id="1213867"/>
    <lineage>
        <taxon>Eukaryota</taxon>
        <taxon>Fungi</taxon>
        <taxon>Fungi incertae sedis</taxon>
        <taxon>Mucoromycota</taxon>
        <taxon>Glomeromycotina</taxon>
        <taxon>Glomeromycetes</taxon>
        <taxon>Diversisporales</taxon>
        <taxon>Diversisporaceae</taxon>
        <taxon>Diversispora</taxon>
    </lineage>
</organism>
<dbReference type="EMBL" id="CAJVPK010004911">
    <property type="protein sequence ID" value="CAG8640350.1"/>
    <property type="molecule type" value="Genomic_DNA"/>
</dbReference>
<gene>
    <name evidence="1" type="ORF">DEBURN_LOCUS11140</name>
</gene>
<comment type="caution">
    <text evidence="1">The sequence shown here is derived from an EMBL/GenBank/DDBJ whole genome shotgun (WGS) entry which is preliminary data.</text>
</comment>
<reference evidence="1" key="1">
    <citation type="submission" date="2021-06" db="EMBL/GenBank/DDBJ databases">
        <authorList>
            <person name="Kallberg Y."/>
            <person name="Tangrot J."/>
            <person name="Rosling A."/>
        </authorList>
    </citation>
    <scope>NUCLEOTIDE SEQUENCE</scope>
    <source>
        <strain evidence="1">AZ414A</strain>
    </source>
</reference>
<evidence type="ECO:0000313" key="2">
    <source>
        <dbReference type="Proteomes" id="UP000789706"/>
    </source>
</evidence>